<sequence length="269" mass="30098">MDAAERAVHWDGAVNARDLGGLPVAGGRRVRPGRLIRMGRAEWLTEQGWRQAWEDGVRTVIDLRNEQEQGRRDTDPEVPDAVQARFRRLSLPIQDWQDPDFTALTGPYMDSPRFYRENLRRWPRRLAAVTEAIAEAPDGGVVFHCSAGRDRTGLVAMLLLQLAGAAPETIAADYVQGLCGINAHHARQRTPRERPLTPAELHDRAEAERAALLAALEGFDAEGYLRSAGVRPRVPDRLRGRMLDPDPHHGPDAGRQRQRTRGRLSSEHS</sequence>
<evidence type="ECO:0000313" key="3">
    <source>
        <dbReference type="EMBL" id="CEA09029.1"/>
    </source>
</evidence>
<accession>A0A078MRX3</accession>
<dbReference type="PROSITE" id="PS00383">
    <property type="entry name" value="TYR_PHOSPHATASE_1"/>
    <property type="match status" value="1"/>
</dbReference>
<dbReference type="PROSITE" id="PS50056">
    <property type="entry name" value="TYR_PHOSPHATASE_2"/>
    <property type="match status" value="1"/>
</dbReference>
<protein>
    <submittedName>
        <fullName evidence="3">Tyrosine-protein phosphatase</fullName>
    </submittedName>
</protein>
<dbReference type="GO" id="GO:0004721">
    <property type="term" value="F:phosphoprotein phosphatase activity"/>
    <property type="evidence" value="ECO:0007669"/>
    <property type="project" value="InterPro"/>
</dbReference>
<evidence type="ECO:0000259" key="2">
    <source>
        <dbReference type="PROSITE" id="PS50056"/>
    </source>
</evidence>
<feature type="region of interest" description="Disordered" evidence="1">
    <location>
        <begin position="230"/>
        <end position="269"/>
    </location>
</feature>
<reference evidence="3" key="1">
    <citation type="submission" date="2014-07" db="EMBL/GenBank/DDBJ databases">
        <authorList>
            <person name="Urmite Genomes Urmite Genomes"/>
        </authorList>
    </citation>
    <scope>NUCLEOTIDE SEQUENCE</scope>
    <source>
        <strain evidence="3">11W110_air</strain>
    </source>
</reference>
<dbReference type="AlphaFoldDB" id="A0A078MRX3"/>
<dbReference type="InterPro" id="IPR000387">
    <property type="entry name" value="Tyr_Pase_dom"/>
</dbReference>
<dbReference type="Pfam" id="PF13350">
    <property type="entry name" value="Y_phosphatase3"/>
    <property type="match status" value="1"/>
</dbReference>
<dbReference type="EMBL" id="LN483071">
    <property type="protein sequence ID" value="CEA09029.1"/>
    <property type="molecule type" value="Genomic_DNA"/>
</dbReference>
<dbReference type="PATRIC" id="fig|1461584.3.peg.2367"/>
<dbReference type="InterPro" id="IPR029021">
    <property type="entry name" value="Prot-tyrosine_phosphatase-like"/>
</dbReference>
<feature type="compositionally biased region" description="Basic and acidic residues" evidence="1">
    <location>
        <begin position="233"/>
        <end position="255"/>
    </location>
</feature>
<dbReference type="InterPro" id="IPR026893">
    <property type="entry name" value="Tyr/Ser_Pase_IphP-type"/>
</dbReference>
<dbReference type="InterPro" id="IPR016130">
    <property type="entry name" value="Tyr_Pase_AS"/>
</dbReference>
<evidence type="ECO:0000256" key="1">
    <source>
        <dbReference type="SAM" id="MobiDB-lite"/>
    </source>
</evidence>
<organism evidence="3">
    <name type="scientific">Arthrobacter saudimassiliensis</name>
    <dbReference type="NCBI Taxonomy" id="1461584"/>
    <lineage>
        <taxon>Bacteria</taxon>
        <taxon>Bacillati</taxon>
        <taxon>Actinomycetota</taxon>
        <taxon>Actinomycetes</taxon>
        <taxon>Micrococcales</taxon>
        <taxon>Micrococcaceae</taxon>
        <taxon>Arthrobacter</taxon>
    </lineage>
</organism>
<dbReference type="Gene3D" id="3.90.190.10">
    <property type="entry name" value="Protein tyrosine phosphatase superfamily"/>
    <property type="match status" value="1"/>
</dbReference>
<name>A0A078MRX3_9MICC</name>
<dbReference type="SUPFAM" id="SSF52799">
    <property type="entry name" value="(Phosphotyrosine protein) phosphatases II"/>
    <property type="match status" value="1"/>
</dbReference>
<proteinExistence type="predicted"/>
<gene>
    <name evidence="3" type="primary">iphP</name>
    <name evidence="3" type="ORF">BN1051_02392</name>
</gene>
<feature type="domain" description="Tyrosine specific protein phosphatases" evidence="2">
    <location>
        <begin position="120"/>
        <end position="160"/>
    </location>
</feature>